<proteinExistence type="inferred from homology"/>
<dbReference type="InterPro" id="IPR016036">
    <property type="entry name" value="Malonyl_transacylase_ACP-bd"/>
</dbReference>
<evidence type="ECO:0000256" key="4">
    <source>
        <dbReference type="ARBA" id="ARBA00023315"/>
    </source>
</evidence>
<dbReference type="InterPro" id="IPR017554">
    <property type="entry name" value="Malonate_deCOase_MdcHsu"/>
</dbReference>
<evidence type="ECO:0000256" key="5">
    <source>
        <dbReference type="ARBA" id="ARBA00048462"/>
    </source>
</evidence>
<dbReference type="PANTHER" id="PTHR42681">
    <property type="entry name" value="MALONYL-COA-ACYL CARRIER PROTEIN TRANSACYLASE, MITOCHONDRIAL"/>
    <property type="match status" value="1"/>
</dbReference>
<feature type="active site" evidence="7">
    <location>
        <position position="200"/>
    </location>
</feature>
<name>A0A7W9WW82_9BURK</name>
<comment type="similarity">
    <text evidence="6">Belongs to the fabD family.</text>
</comment>
<dbReference type="InterPro" id="IPR001227">
    <property type="entry name" value="Ac_transferase_dom_sf"/>
</dbReference>
<dbReference type="GO" id="GO:0006633">
    <property type="term" value="P:fatty acid biosynthetic process"/>
    <property type="evidence" value="ECO:0007669"/>
    <property type="project" value="TreeGrafter"/>
</dbReference>
<dbReference type="InterPro" id="IPR024925">
    <property type="entry name" value="Malonyl_CoA-ACP_transAc"/>
</dbReference>
<dbReference type="Proteomes" id="UP000571554">
    <property type="component" value="Unassembled WGS sequence"/>
</dbReference>
<evidence type="ECO:0000259" key="8">
    <source>
        <dbReference type="SMART" id="SM00827"/>
    </source>
</evidence>
<feature type="active site" evidence="7">
    <location>
        <position position="86"/>
    </location>
</feature>
<organism evidence="9 10">
    <name type="scientific">Paraburkholderia bannensis</name>
    <dbReference type="NCBI Taxonomy" id="765414"/>
    <lineage>
        <taxon>Bacteria</taxon>
        <taxon>Pseudomonadati</taxon>
        <taxon>Pseudomonadota</taxon>
        <taxon>Betaproteobacteria</taxon>
        <taxon>Burkholderiales</taxon>
        <taxon>Burkholderiaceae</taxon>
        <taxon>Paraburkholderia</taxon>
    </lineage>
</organism>
<protein>
    <recommendedName>
        <fullName evidence="2 6">Malonyl CoA-acyl carrier protein transacylase</fullName>
        <ecNumber evidence="1 6">2.3.1.39</ecNumber>
    </recommendedName>
</protein>
<dbReference type="EC" id="2.3.1.39" evidence="1 6"/>
<evidence type="ECO:0000256" key="1">
    <source>
        <dbReference type="ARBA" id="ARBA00013258"/>
    </source>
</evidence>
<dbReference type="AlphaFoldDB" id="A0A7W9WW82"/>
<dbReference type="InterPro" id="IPR014043">
    <property type="entry name" value="Acyl_transferase_dom"/>
</dbReference>
<accession>A0A7W9WW82</accession>
<reference evidence="9 10" key="1">
    <citation type="submission" date="2020-08" db="EMBL/GenBank/DDBJ databases">
        <title>Above-ground endophytic microbial communities from plants in different locations in the United States.</title>
        <authorList>
            <person name="Frank C."/>
        </authorList>
    </citation>
    <scope>NUCLEOTIDE SEQUENCE [LARGE SCALE GENOMIC DNA]</scope>
    <source>
        <strain evidence="9 10">WP4_2_2</strain>
    </source>
</reference>
<sequence>MTLACLFPGQGAQSPGFLHRLPEHEIVRATLDEASAVLGGDVLALDSALALQSTVAVQIGLVVAGVAQARALAHAGLAPQFSAGLSVGAYAAAVCCGALAFGDALRMVRKRAELMESAWPSGYGLTAVSGLSETQVEAQIEVLADTCAQDGGERVYVANVNAPRQIVVAGSDAALEAFAANALAAGARKAQRLAVSVPSHCELLTDAAGELVAWSRDIPFRTPERAYIDNRGGRPLYSGDAIRTDLATNMRYTVRWFDALTVMVESGATVLVEAPPGQVLTDIAREHYPEKTALSASTLPLDRLVATVRRRLGED</sequence>
<dbReference type="GO" id="GO:0005829">
    <property type="term" value="C:cytosol"/>
    <property type="evidence" value="ECO:0007669"/>
    <property type="project" value="TreeGrafter"/>
</dbReference>
<dbReference type="EMBL" id="JACHBW010000018">
    <property type="protein sequence ID" value="MBB6105643.1"/>
    <property type="molecule type" value="Genomic_DNA"/>
</dbReference>
<feature type="domain" description="Malonyl-CoA:ACP transacylase (MAT)" evidence="8">
    <location>
        <begin position="6"/>
        <end position="312"/>
    </location>
</feature>
<evidence type="ECO:0000256" key="2">
    <source>
        <dbReference type="ARBA" id="ARBA00018953"/>
    </source>
</evidence>
<dbReference type="Pfam" id="PF00698">
    <property type="entry name" value="Acyl_transf_1"/>
    <property type="match status" value="1"/>
</dbReference>
<keyword evidence="4 6" id="KW-0012">Acyltransferase</keyword>
<evidence type="ECO:0000256" key="7">
    <source>
        <dbReference type="PIRSR" id="PIRSR000446-1"/>
    </source>
</evidence>
<evidence type="ECO:0000313" key="10">
    <source>
        <dbReference type="Proteomes" id="UP000571554"/>
    </source>
</evidence>
<dbReference type="PANTHER" id="PTHR42681:SF1">
    <property type="entry name" value="MALONYL-COA-ACYL CARRIER PROTEIN TRANSACYLASE, MITOCHONDRIAL"/>
    <property type="match status" value="1"/>
</dbReference>
<dbReference type="RefSeq" id="WP_183729306.1">
    <property type="nucleotide sequence ID" value="NZ_JACHBW010000018.1"/>
</dbReference>
<dbReference type="Gene3D" id="3.30.70.250">
    <property type="entry name" value="Malonyl-CoA ACP transacylase, ACP-binding"/>
    <property type="match status" value="1"/>
</dbReference>
<keyword evidence="10" id="KW-1185">Reference proteome</keyword>
<dbReference type="SMART" id="SM00827">
    <property type="entry name" value="PKS_AT"/>
    <property type="match status" value="1"/>
</dbReference>
<dbReference type="Gene3D" id="3.40.366.10">
    <property type="entry name" value="Malonyl-Coenzyme A Acyl Carrier Protein, domain 2"/>
    <property type="match status" value="1"/>
</dbReference>
<dbReference type="InterPro" id="IPR016035">
    <property type="entry name" value="Acyl_Trfase/lysoPLipase"/>
</dbReference>
<dbReference type="InterPro" id="IPR050858">
    <property type="entry name" value="Mal-CoA-ACP_Trans/PKS_FabD"/>
</dbReference>
<gene>
    <name evidence="9" type="ORF">F4827_005511</name>
</gene>
<evidence type="ECO:0000256" key="6">
    <source>
        <dbReference type="PIRNR" id="PIRNR000446"/>
    </source>
</evidence>
<comment type="caution">
    <text evidence="9">The sequence shown here is derived from an EMBL/GenBank/DDBJ whole genome shotgun (WGS) entry which is preliminary data.</text>
</comment>
<dbReference type="SUPFAM" id="SSF55048">
    <property type="entry name" value="Probable ACP-binding domain of malonyl-CoA ACP transacylase"/>
    <property type="match status" value="1"/>
</dbReference>
<comment type="catalytic activity">
    <reaction evidence="5 6">
        <text>holo-[ACP] + malonyl-CoA = malonyl-[ACP] + CoA</text>
        <dbReference type="Rhea" id="RHEA:41792"/>
        <dbReference type="Rhea" id="RHEA-COMP:9623"/>
        <dbReference type="Rhea" id="RHEA-COMP:9685"/>
        <dbReference type="ChEBI" id="CHEBI:57287"/>
        <dbReference type="ChEBI" id="CHEBI:57384"/>
        <dbReference type="ChEBI" id="CHEBI:64479"/>
        <dbReference type="ChEBI" id="CHEBI:78449"/>
        <dbReference type="EC" id="2.3.1.39"/>
    </reaction>
</comment>
<evidence type="ECO:0000256" key="3">
    <source>
        <dbReference type="ARBA" id="ARBA00022679"/>
    </source>
</evidence>
<dbReference type="SUPFAM" id="SSF52151">
    <property type="entry name" value="FabD/lysophospholipase-like"/>
    <property type="match status" value="1"/>
</dbReference>
<evidence type="ECO:0000313" key="9">
    <source>
        <dbReference type="EMBL" id="MBB6105643.1"/>
    </source>
</evidence>
<keyword evidence="3 6" id="KW-0808">Transferase</keyword>
<dbReference type="NCBIfam" id="TIGR03131">
    <property type="entry name" value="malonate_mdcH"/>
    <property type="match status" value="1"/>
</dbReference>
<dbReference type="GO" id="GO:0004314">
    <property type="term" value="F:[acyl-carrier-protein] S-malonyltransferase activity"/>
    <property type="evidence" value="ECO:0007669"/>
    <property type="project" value="UniProtKB-EC"/>
</dbReference>
<dbReference type="PIRSF" id="PIRSF000446">
    <property type="entry name" value="Mct"/>
    <property type="match status" value="1"/>
</dbReference>